<organism evidence="1 2">
    <name type="scientific">Seminavis robusta</name>
    <dbReference type="NCBI Taxonomy" id="568900"/>
    <lineage>
        <taxon>Eukaryota</taxon>
        <taxon>Sar</taxon>
        <taxon>Stramenopiles</taxon>
        <taxon>Ochrophyta</taxon>
        <taxon>Bacillariophyta</taxon>
        <taxon>Bacillariophyceae</taxon>
        <taxon>Bacillariophycidae</taxon>
        <taxon>Naviculales</taxon>
        <taxon>Naviculaceae</taxon>
        <taxon>Seminavis</taxon>
    </lineage>
</organism>
<proteinExistence type="predicted"/>
<sequence length="459" mass="51327">MQQMVSSVASTVEKESNGDSFLNSVLAKRPNWRSDFHLKDWLPRVAIWLSAEQLDDWGSSQIDARPDHLPIPMTPTEEQRQQIETDFWNTASQDFTFGAANIGLGHRLAQLAYSYTCNVVPNRKQQLLHWDAAGLDGDNRAWHYLFDDSPVIMGVPAHLKQGPWGEHVNGTLNFINQRRNEMNTFGSEPSAQEFYQMLRAQLKQRVKDKIASFVEDYFPKDELVIGVHIRAGNGKDDNMGHFHNTHRGDWLEDLPAAIAMVRKQVRMIAYSIVDRMNVGGEIFSKDNIDSVLDGQYRIFLATESDKVLQEFQRQDPTVLALPQERVADGEGVAIFQTAACSNTSSPLECAVHTQESMLMDMMILGSSCDAVLATSYSNFMYTLPATLSMAEGRIFCESGRAALGGQYMLNEHQGEANILGDAGWWAHPPPNAMPIRCSQGGWAARDRANLNFPQDVGAS</sequence>
<dbReference type="Proteomes" id="UP001153069">
    <property type="component" value="Unassembled WGS sequence"/>
</dbReference>
<dbReference type="AlphaFoldDB" id="A0A9N8HW45"/>
<dbReference type="Gene3D" id="3.40.50.11350">
    <property type="match status" value="1"/>
</dbReference>
<protein>
    <submittedName>
        <fullName evidence="1">Uncharacterized protein</fullName>
    </submittedName>
</protein>
<evidence type="ECO:0000313" key="1">
    <source>
        <dbReference type="EMBL" id="CAB9527817.1"/>
    </source>
</evidence>
<comment type="caution">
    <text evidence="1">The sequence shown here is derived from an EMBL/GenBank/DDBJ whole genome shotgun (WGS) entry which is preliminary data.</text>
</comment>
<keyword evidence="2" id="KW-1185">Reference proteome</keyword>
<dbReference type="EMBL" id="CAICTM010002078">
    <property type="protein sequence ID" value="CAB9527817.1"/>
    <property type="molecule type" value="Genomic_DNA"/>
</dbReference>
<evidence type="ECO:0000313" key="2">
    <source>
        <dbReference type="Proteomes" id="UP001153069"/>
    </source>
</evidence>
<accession>A0A9N8HW45</accession>
<gene>
    <name evidence="1" type="ORF">SEMRO_2080_G313730.1</name>
</gene>
<reference evidence="1" key="1">
    <citation type="submission" date="2020-06" db="EMBL/GenBank/DDBJ databases">
        <authorList>
            <consortium name="Plant Systems Biology data submission"/>
        </authorList>
    </citation>
    <scope>NUCLEOTIDE SEQUENCE</scope>
    <source>
        <strain evidence="1">D6</strain>
    </source>
</reference>
<name>A0A9N8HW45_9STRA</name>